<evidence type="ECO:0008006" key="3">
    <source>
        <dbReference type="Google" id="ProtNLM"/>
    </source>
</evidence>
<name>A0AA38MB95_9CUCU</name>
<gene>
    <name evidence="1" type="ORF">Zmor_021831</name>
</gene>
<evidence type="ECO:0000313" key="2">
    <source>
        <dbReference type="Proteomes" id="UP001168821"/>
    </source>
</evidence>
<protein>
    <recommendedName>
        <fullName evidence="3">ER-bound oxygenase mpaB/mpaB'/Rubber oxygenase catalytic domain-containing protein</fullName>
    </recommendedName>
</protein>
<dbReference type="AlphaFoldDB" id="A0AA38MB95"/>
<comment type="caution">
    <text evidence="1">The sequence shown here is derived from an EMBL/GenBank/DDBJ whole genome shotgun (WGS) entry which is preliminary data.</text>
</comment>
<evidence type="ECO:0000313" key="1">
    <source>
        <dbReference type="EMBL" id="KAJ3650123.1"/>
    </source>
</evidence>
<dbReference type="EMBL" id="JALNTZ010000006">
    <property type="protein sequence ID" value="KAJ3650123.1"/>
    <property type="molecule type" value="Genomic_DNA"/>
</dbReference>
<dbReference type="PANTHER" id="PTHR37159:SF1">
    <property type="entry name" value="GH11867P"/>
    <property type="match status" value="1"/>
</dbReference>
<proteinExistence type="predicted"/>
<accession>A0AA38MB95</accession>
<keyword evidence="2" id="KW-1185">Reference proteome</keyword>
<dbReference type="Proteomes" id="UP001168821">
    <property type="component" value="Unassembled WGS sequence"/>
</dbReference>
<dbReference type="PANTHER" id="PTHR37159">
    <property type="entry name" value="GH11867P"/>
    <property type="match status" value="1"/>
</dbReference>
<sequence>MTKPISAEAQFSAENFVQHLLEEGIKYGCSESASSFKSEENLPSFYDKNMFKRGQKFFNDNIFALLYSKFLGLLSNIATPSVLRILIFTKKSGSPLDAYRRYLSTVFHMCIWYQSDFTPGSPLWKSLLEVKNKHSFASRKSCAKGLGLITQKDMALTQFGFMGFAVIKSKEVGLHNATNEDLRAFVHVWRVIGCLMGIENRFNISRDSLEETKDICKILAEKLLKPVVENKDQDFINMATYLSDGMWSLNPTLNAKIYLNIVYKLLEKPKSTCTTADSKPFIQMNFPQTLLLRFLFFVIWSLQFDICRIVCNYIQHISFWLIRVFPFLAYYQFGYSKSHVRILQGDA</sequence>
<reference evidence="1" key="1">
    <citation type="journal article" date="2023" name="G3 (Bethesda)">
        <title>Whole genome assemblies of Zophobas morio and Tenebrio molitor.</title>
        <authorList>
            <person name="Kaur S."/>
            <person name="Stinson S.A."/>
            <person name="diCenzo G.C."/>
        </authorList>
    </citation>
    <scope>NUCLEOTIDE SEQUENCE</scope>
    <source>
        <strain evidence="1">QUZm001</strain>
    </source>
</reference>
<organism evidence="1 2">
    <name type="scientific">Zophobas morio</name>
    <dbReference type="NCBI Taxonomy" id="2755281"/>
    <lineage>
        <taxon>Eukaryota</taxon>
        <taxon>Metazoa</taxon>
        <taxon>Ecdysozoa</taxon>
        <taxon>Arthropoda</taxon>
        <taxon>Hexapoda</taxon>
        <taxon>Insecta</taxon>
        <taxon>Pterygota</taxon>
        <taxon>Neoptera</taxon>
        <taxon>Endopterygota</taxon>
        <taxon>Coleoptera</taxon>
        <taxon>Polyphaga</taxon>
        <taxon>Cucujiformia</taxon>
        <taxon>Tenebrionidae</taxon>
        <taxon>Zophobas</taxon>
    </lineage>
</organism>